<dbReference type="AlphaFoldDB" id="A0AAE3E6F0"/>
<dbReference type="InterPro" id="IPR029062">
    <property type="entry name" value="Class_I_gatase-like"/>
</dbReference>
<gene>
    <name evidence="8" type="ORF">LKD48_13695</name>
</gene>
<evidence type="ECO:0000256" key="2">
    <source>
        <dbReference type="ARBA" id="ARBA00022645"/>
    </source>
</evidence>
<dbReference type="PANTHER" id="PTHR30237">
    <property type="entry name" value="MURAMOYLTETRAPEPTIDE CARBOXYPEPTIDASE"/>
    <property type="match status" value="1"/>
</dbReference>
<dbReference type="RefSeq" id="WP_308732299.1">
    <property type="nucleotide sequence ID" value="NZ_JAJEQN010000043.1"/>
</dbReference>
<proteinExistence type="inferred from homology"/>
<dbReference type="PANTHER" id="PTHR30237:SF2">
    <property type="entry name" value="MUREIN TETRAPEPTIDE CARBOXYPEPTIDASE"/>
    <property type="match status" value="1"/>
</dbReference>
<dbReference type="Gene3D" id="3.50.30.60">
    <property type="entry name" value="LD-carboxypeptidase A C-terminal domain-like"/>
    <property type="match status" value="1"/>
</dbReference>
<comment type="caution">
    <text evidence="8">The sequence shown here is derived from an EMBL/GenBank/DDBJ whole genome shotgun (WGS) entry which is preliminary data.</text>
</comment>
<evidence type="ECO:0000313" key="9">
    <source>
        <dbReference type="Proteomes" id="UP001198200"/>
    </source>
</evidence>
<dbReference type="GO" id="GO:0008236">
    <property type="term" value="F:serine-type peptidase activity"/>
    <property type="evidence" value="ECO:0007669"/>
    <property type="project" value="UniProtKB-KW"/>
</dbReference>
<dbReference type="SUPFAM" id="SSF52317">
    <property type="entry name" value="Class I glutamine amidotransferase-like"/>
    <property type="match status" value="1"/>
</dbReference>
<keyword evidence="5" id="KW-0720">Serine protease</keyword>
<dbReference type="Pfam" id="PF02016">
    <property type="entry name" value="Peptidase_S66"/>
    <property type="match status" value="1"/>
</dbReference>
<evidence type="ECO:0000256" key="4">
    <source>
        <dbReference type="ARBA" id="ARBA00022801"/>
    </source>
</evidence>
<dbReference type="GO" id="GO:0004180">
    <property type="term" value="F:carboxypeptidase activity"/>
    <property type="evidence" value="ECO:0007669"/>
    <property type="project" value="UniProtKB-KW"/>
</dbReference>
<dbReference type="PIRSF" id="PIRSF028757">
    <property type="entry name" value="LD-carboxypeptidase"/>
    <property type="match status" value="1"/>
</dbReference>
<evidence type="ECO:0000259" key="7">
    <source>
        <dbReference type="Pfam" id="PF17676"/>
    </source>
</evidence>
<feature type="domain" description="LD-carboxypeptidase N-terminal" evidence="6">
    <location>
        <begin position="13"/>
        <end position="135"/>
    </location>
</feature>
<dbReference type="InterPro" id="IPR040921">
    <property type="entry name" value="Peptidase_S66C"/>
</dbReference>
<dbReference type="InterPro" id="IPR040449">
    <property type="entry name" value="Peptidase_S66_N"/>
</dbReference>
<evidence type="ECO:0000313" key="8">
    <source>
        <dbReference type="EMBL" id="MCC2222661.1"/>
    </source>
</evidence>
<dbReference type="InterPro" id="IPR027478">
    <property type="entry name" value="LdcA_N"/>
</dbReference>
<keyword evidence="4" id="KW-0378">Hydrolase</keyword>
<keyword evidence="2" id="KW-0121">Carboxypeptidase</keyword>
<dbReference type="Proteomes" id="UP001198200">
    <property type="component" value="Unassembled WGS sequence"/>
</dbReference>
<reference evidence="8 9" key="1">
    <citation type="submission" date="2021-10" db="EMBL/GenBank/DDBJ databases">
        <title>Anaerobic single-cell dispensing facilitates the cultivation of human gut bacteria.</title>
        <authorList>
            <person name="Afrizal A."/>
        </authorList>
    </citation>
    <scope>NUCLEOTIDE SEQUENCE [LARGE SCALE GENOMIC DNA]</scope>
    <source>
        <strain evidence="8 9">CLA-AA-H224</strain>
    </source>
</reference>
<evidence type="ECO:0000259" key="6">
    <source>
        <dbReference type="Pfam" id="PF02016"/>
    </source>
</evidence>
<name>A0AAE3E6F0_9FIRM</name>
<accession>A0AAE3E6F0</accession>
<dbReference type="Gene3D" id="3.40.50.10740">
    <property type="entry name" value="Class I glutamine amidotransferase-like"/>
    <property type="match status" value="1"/>
</dbReference>
<dbReference type="GO" id="GO:0006508">
    <property type="term" value="P:proteolysis"/>
    <property type="evidence" value="ECO:0007669"/>
    <property type="project" value="UniProtKB-KW"/>
</dbReference>
<sequence length="354" mass="39919">MRFPEFLKKNGTIGFVAPSFGCNIEPYKTSFNHALEKFHDMGYQTMLGPNCFEGSGIGISNTPEKCAAELNKMYLSDEADALISCGGGELMCEILDNVDFDAIKAAKPKWYMGYSDNTNFTFLLTTICDVASIYGPCAGTFGMEPWDESIEDCFSLFTGKKLMMQSYPLWEKEGLRDEEHPLEPYNLTEQSLVRGFLTQKDQMGEVRAFETEGTIEFKGRLIGGCMDCLVNLTGTKFDQVKLFNERYKEDGIIWYLESCDLNVFGIRRAIWQMIHAGWFEHVKGFLIGRPLHFGEEMIGLDQYHAVIDLLKEYQVPVLMDLDIGHLAPMMTLINGSTASVCAENGKVKINMELV</sequence>
<keyword evidence="3" id="KW-0645">Protease</keyword>
<organism evidence="8 9">
    <name type="scientific">Anthropogastromicrobium aceti</name>
    <dbReference type="NCBI Taxonomy" id="2981768"/>
    <lineage>
        <taxon>Bacteria</taxon>
        <taxon>Bacillati</taxon>
        <taxon>Bacillota</taxon>
        <taxon>Clostridia</taxon>
        <taxon>Lachnospirales</taxon>
        <taxon>Lachnospiraceae</taxon>
        <taxon>Anthropogastromicrobium</taxon>
    </lineage>
</organism>
<evidence type="ECO:0000256" key="5">
    <source>
        <dbReference type="ARBA" id="ARBA00022825"/>
    </source>
</evidence>
<dbReference type="SUPFAM" id="SSF141986">
    <property type="entry name" value="LD-carboxypeptidase A C-terminal domain-like"/>
    <property type="match status" value="1"/>
</dbReference>
<dbReference type="InterPro" id="IPR027461">
    <property type="entry name" value="Carboxypeptidase_A_C_sf"/>
</dbReference>
<protein>
    <submittedName>
        <fullName evidence="8">LD-carboxypeptidase</fullName>
    </submittedName>
</protein>
<evidence type="ECO:0000256" key="1">
    <source>
        <dbReference type="ARBA" id="ARBA00010233"/>
    </source>
</evidence>
<keyword evidence="9" id="KW-1185">Reference proteome</keyword>
<evidence type="ECO:0000256" key="3">
    <source>
        <dbReference type="ARBA" id="ARBA00022670"/>
    </source>
</evidence>
<comment type="similarity">
    <text evidence="1">Belongs to the peptidase S66 family.</text>
</comment>
<dbReference type="Pfam" id="PF17676">
    <property type="entry name" value="Peptidase_S66C"/>
    <property type="match status" value="1"/>
</dbReference>
<dbReference type="EMBL" id="JAJEQN010000043">
    <property type="protein sequence ID" value="MCC2222661.1"/>
    <property type="molecule type" value="Genomic_DNA"/>
</dbReference>
<dbReference type="CDD" id="cd07062">
    <property type="entry name" value="Peptidase_S66_mccF_like"/>
    <property type="match status" value="1"/>
</dbReference>
<dbReference type="InterPro" id="IPR003507">
    <property type="entry name" value="S66_fam"/>
</dbReference>
<feature type="domain" description="LD-carboxypeptidase C-terminal" evidence="7">
    <location>
        <begin position="218"/>
        <end position="340"/>
    </location>
</feature>